<keyword evidence="14" id="KW-0472">Membrane</keyword>
<gene>
    <name evidence="22" type="ORF">ENV30_01900</name>
</gene>
<evidence type="ECO:0000256" key="4">
    <source>
        <dbReference type="ARBA" id="ARBA00007739"/>
    </source>
</evidence>
<dbReference type="InterPro" id="IPR036950">
    <property type="entry name" value="PBP_transglycosylase"/>
</dbReference>
<keyword evidence="16" id="KW-0961">Cell wall biogenesis/degradation</keyword>
<comment type="similarity">
    <text evidence="3">In the C-terminal section; belongs to the transpeptidase family.</text>
</comment>
<dbReference type="Pfam" id="PF00912">
    <property type="entry name" value="Transgly"/>
    <property type="match status" value="1"/>
</dbReference>
<evidence type="ECO:0000256" key="6">
    <source>
        <dbReference type="ARBA" id="ARBA00022670"/>
    </source>
</evidence>
<keyword evidence="10" id="KW-0378">Hydrolase</keyword>
<dbReference type="NCBIfam" id="TIGR02074">
    <property type="entry name" value="PBP_1a_fam"/>
    <property type="match status" value="1"/>
</dbReference>
<dbReference type="PANTHER" id="PTHR32282:SF33">
    <property type="entry name" value="PEPTIDOGLYCAN GLYCOSYLTRANSFERASE"/>
    <property type="match status" value="1"/>
</dbReference>
<keyword evidence="12" id="KW-0573">Peptidoglycan synthesis</keyword>
<evidence type="ECO:0000256" key="2">
    <source>
        <dbReference type="ARBA" id="ARBA00004752"/>
    </source>
</evidence>
<dbReference type="EC" id="2.4.99.28" evidence="17"/>
<keyword evidence="9" id="KW-0812">Transmembrane</keyword>
<keyword evidence="13" id="KW-1133">Transmembrane helix</keyword>
<evidence type="ECO:0000256" key="9">
    <source>
        <dbReference type="ARBA" id="ARBA00022692"/>
    </source>
</evidence>
<keyword evidence="7" id="KW-0328">Glycosyltransferase</keyword>
<dbReference type="Gene3D" id="3.40.710.10">
    <property type="entry name" value="DD-peptidase/beta-lactamase superfamily"/>
    <property type="match status" value="1"/>
</dbReference>
<dbReference type="GO" id="GO:0004180">
    <property type="term" value="F:carboxypeptidase activity"/>
    <property type="evidence" value="ECO:0007669"/>
    <property type="project" value="UniProtKB-KW"/>
</dbReference>
<keyword evidence="8" id="KW-0808">Transferase</keyword>
<dbReference type="PANTHER" id="PTHR32282">
    <property type="entry name" value="BINDING PROTEIN TRANSPEPTIDASE, PUTATIVE-RELATED"/>
    <property type="match status" value="1"/>
</dbReference>
<evidence type="ECO:0000256" key="8">
    <source>
        <dbReference type="ARBA" id="ARBA00022679"/>
    </source>
</evidence>
<dbReference type="InterPro" id="IPR001264">
    <property type="entry name" value="Glyco_trans_51"/>
</dbReference>
<evidence type="ECO:0000256" key="14">
    <source>
        <dbReference type="ARBA" id="ARBA00023136"/>
    </source>
</evidence>
<evidence type="ECO:0000256" key="18">
    <source>
        <dbReference type="ARBA" id="ARBA00049902"/>
    </source>
</evidence>
<dbReference type="InterPro" id="IPR050396">
    <property type="entry name" value="Glycosyltr_51/Transpeptidase"/>
</dbReference>
<dbReference type="GO" id="GO:0016020">
    <property type="term" value="C:membrane"/>
    <property type="evidence" value="ECO:0007669"/>
    <property type="project" value="UniProtKB-SubCell"/>
</dbReference>
<feature type="domain" description="Penicillin-binding protein transpeptidase" evidence="20">
    <location>
        <begin position="292"/>
        <end position="558"/>
    </location>
</feature>
<protein>
    <recommendedName>
        <fullName evidence="17">peptidoglycan glycosyltransferase</fullName>
        <ecNumber evidence="17">2.4.99.28</ecNumber>
    </recommendedName>
</protein>
<accession>A0A7V4DDW5</accession>
<comment type="catalytic activity">
    <reaction evidence="18">
        <text>[GlcNAc-(1-&gt;4)-Mur2Ac(oyl-L-Ala-gamma-D-Glu-L-Lys-D-Ala-D-Ala)](n)-di-trans,octa-cis-undecaprenyl diphosphate + beta-D-GlcNAc-(1-&gt;4)-Mur2Ac(oyl-L-Ala-gamma-D-Glu-L-Lys-D-Ala-D-Ala)-di-trans,octa-cis-undecaprenyl diphosphate = [GlcNAc-(1-&gt;4)-Mur2Ac(oyl-L-Ala-gamma-D-Glu-L-Lys-D-Ala-D-Ala)](n+1)-di-trans,octa-cis-undecaprenyl diphosphate + di-trans,octa-cis-undecaprenyl diphosphate + H(+)</text>
        <dbReference type="Rhea" id="RHEA:23708"/>
        <dbReference type="Rhea" id="RHEA-COMP:9602"/>
        <dbReference type="Rhea" id="RHEA-COMP:9603"/>
        <dbReference type="ChEBI" id="CHEBI:15378"/>
        <dbReference type="ChEBI" id="CHEBI:58405"/>
        <dbReference type="ChEBI" id="CHEBI:60033"/>
        <dbReference type="ChEBI" id="CHEBI:78435"/>
        <dbReference type="EC" id="2.4.99.28"/>
    </reaction>
</comment>
<organism evidence="22">
    <name type="scientific">Candidatus Caldatribacterium californiense</name>
    <dbReference type="NCBI Taxonomy" id="1454726"/>
    <lineage>
        <taxon>Bacteria</taxon>
        <taxon>Pseudomonadati</taxon>
        <taxon>Atribacterota</taxon>
        <taxon>Atribacteria</taxon>
        <taxon>Atribacterales</taxon>
        <taxon>Candidatus Caldatribacteriaceae</taxon>
        <taxon>Candidatus Caldatribacterium</taxon>
    </lineage>
</organism>
<evidence type="ECO:0000256" key="16">
    <source>
        <dbReference type="ARBA" id="ARBA00023316"/>
    </source>
</evidence>
<dbReference type="GO" id="GO:0008360">
    <property type="term" value="P:regulation of cell shape"/>
    <property type="evidence" value="ECO:0007669"/>
    <property type="project" value="UniProtKB-KW"/>
</dbReference>
<evidence type="ECO:0000256" key="15">
    <source>
        <dbReference type="ARBA" id="ARBA00023268"/>
    </source>
</evidence>
<proteinExistence type="inferred from homology"/>
<dbReference type="GO" id="GO:0030288">
    <property type="term" value="C:outer membrane-bounded periplasmic space"/>
    <property type="evidence" value="ECO:0007669"/>
    <property type="project" value="TreeGrafter"/>
</dbReference>
<keyword evidence="15" id="KW-0511">Multifunctional enzyme</keyword>
<dbReference type="GO" id="GO:0009252">
    <property type="term" value="P:peptidoglycan biosynthetic process"/>
    <property type="evidence" value="ECO:0007669"/>
    <property type="project" value="UniProtKB-KW"/>
</dbReference>
<dbReference type="InterPro" id="IPR012338">
    <property type="entry name" value="Beta-lactam/transpept-like"/>
</dbReference>
<dbReference type="SUPFAM" id="SSF53955">
    <property type="entry name" value="Lysozyme-like"/>
    <property type="match status" value="1"/>
</dbReference>
<dbReference type="GO" id="GO:0071555">
    <property type="term" value="P:cell wall organization"/>
    <property type="evidence" value="ECO:0007669"/>
    <property type="project" value="UniProtKB-KW"/>
</dbReference>
<evidence type="ECO:0000256" key="1">
    <source>
        <dbReference type="ARBA" id="ARBA00004370"/>
    </source>
</evidence>
<comment type="pathway">
    <text evidence="2">Cell wall biogenesis; peptidoglycan biosynthesis.</text>
</comment>
<dbReference type="Gene3D" id="1.10.3810.10">
    <property type="entry name" value="Biosynthetic peptidoglycan transglycosylase-like"/>
    <property type="match status" value="1"/>
</dbReference>
<evidence type="ECO:0000256" key="11">
    <source>
        <dbReference type="ARBA" id="ARBA00022960"/>
    </source>
</evidence>
<comment type="pathway">
    <text evidence="19">Glycan biosynthesis.</text>
</comment>
<feature type="domain" description="Glycosyl transferase family 51" evidence="21">
    <location>
        <begin position="37"/>
        <end position="211"/>
    </location>
</feature>
<comment type="caution">
    <text evidence="22">The sequence shown here is derived from an EMBL/GenBank/DDBJ whole genome shotgun (WGS) entry which is preliminary data.</text>
</comment>
<comment type="similarity">
    <text evidence="4">In the N-terminal section; belongs to the glycosyltransferase 51 family.</text>
</comment>
<dbReference type="InterPro" id="IPR023346">
    <property type="entry name" value="Lysozyme-like_dom_sf"/>
</dbReference>
<evidence type="ECO:0000256" key="5">
    <source>
        <dbReference type="ARBA" id="ARBA00022645"/>
    </source>
</evidence>
<dbReference type="AlphaFoldDB" id="A0A7V4DDW5"/>
<evidence type="ECO:0000256" key="10">
    <source>
        <dbReference type="ARBA" id="ARBA00022801"/>
    </source>
</evidence>
<evidence type="ECO:0000259" key="21">
    <source>
        <dbReference type="Pfam" id="PF00912"/>
    </source>
</evidence>
<comment type="subcellular location">
    <subcellularLocation>
        <location evidence="1">Membrane</location>
    </subcellularLocation>
</comment>
<dbReference type="GO" id="GO:0008658">
    <property type="term" value="F:penicillin binding"/>
    <property type="evidence" value="ECO:0007669"/>
    <property type="project" value="InterPro"/>
</dbReference>
<evidence type="ECO:0000256" key="17">
    <source>
        <dbReference type="ARBA" id="ARBA00044770"/>
    </source>
</evidence>
<evidence type="ECO:0000256" key="3">
    <source>
        <dbReference type="ARBA" id="ARBA00007090"/>
    </source>
</evidence>
<reference evidence="22" key="1">
    <citation type="journal article" date="2020" name="mSystems">
        <title>Genome- and Community-Level Interaction Insights into Carbon Utilization and Element Cycling Functions of Hydrothermarchaeota in Hydrothermal Sediment.</title>
        <authorList>
            <person name="Zhou Z."/>
            <person name="Liu Y."/>
            <person name="Xu W."/>
            <person name="Pan J."/>
            <person name="Luo Z.H."/>
            <person name="Li M."/>
        </authorList>
    </citation>
    <scope>NUCLEOTIDE SEQUENCE [LARGE SCALE GENOMIC DNA]</scope>
    <source>
        <strain evidence="22">SpSt-747</strain>
    </source>
</reference>
<keyword evidence="5" id="KW-0121">Carboxypeptidase</keyword>
<name>A0A7V4DDW5_9BACT</name>
<dbReference type="FunFam" id="1.10.3810.10:FF:000003">
    <property type="entry name" value="Penicillin-binding protein 1a"/>
    <property type="match status" value="1"/>
</dbReference>
<dbReference type="GO" id="GO:0006508">
    <property type="term" value="P:proteolysis"/>
    <property type="evidence" value="ECO:0007669"/>
    <property type="project" value="UniProtKB-KW"/>
</dbReference>
<evidence type="ECO:0000256" key="13">
    <source>
        <dbReference type="ARBA" id="ARBA00022989"/>
    </source>
</evidence>
<dbReference type="EMBL" id="DTFV01000033">
    <property type="protein sequence ID" value="HGI30057.1"/>
    <property type="molecule type" value="Genomic_DNA"/>
</dbReference>
<dbReference type="InterPro" id="IPR001460">
    <property type="entry name" value="PCN-bd_Tpept"/>
</dbReference>
<dbReference type="Pfam" id="PF00905">
    <property type="entry name" value="Transpeptidase"/>
    <property type="match status" value="1"/>
</dbReference>
<evidence type="ECO:0000259" key="20">
    <source>
        <dbReference type="Pfam" id="PF00905"/>
    </source>
</evidence>
<dbReference type="SUPFAM" id="SSF56601">
    <property type="entry name" value="beta-lactamase/transpeptidase-like"/>
    <property type="match status" value="1"/>
</dbReference>
<keyword evidence="11" id="KW-0133">Cell shape</keyword>
<evidence type="ECO:0000256" key="7">
    <source>
        <dbReference type="ARBA" id="ARBA00022676"/>
    </source>
</evidence>
<evidence type="ECO:0000256" key="12">
    <source>
        <dbReference type="ARBA" id="ARBA00022984"/>
    </source>
</evidence>
<evidence type="ECO:0000256" key="19">
    <source>
        <dbReference type="ARBA" id="ARBA00060592"/>
    </source>
</evidence>
<keyword evidence="6" id="KW-0645">Protease</keyword>
<dbReference type="GO" id="GO:0008955">
    <property type="term" value="F:peptidoglycan glycosyltransferase activity"/>
    <property type="evidence" value="ECO:0007669"/>
    <property type="project" value="UniProtKB-EC"/>
</dbReference>
<evidence type="ECO:0000313" key="22">
    <source>
        <dbReference type="EMBL" id="HGI30057.1"/>
    </source>
</evidence>
<sequence length="613" mass="68553">MLLGGMLLPFSEDLKTISTRLEDFTPSLTTRVYDIRGRLIGEFFTERREYARLEEIPPLLQKAFIASEDQNFFRHPGVDPFGILRALWQNLLNLRVVEGGSTITQQLSRSRFLDNRRSIERKIKEFLLALLLERRYTKEEILEAYLNQIYLGHGVYGVKAAARLYFGKDLTDLTLAEMAMLVGVARSPSYFSPYIDFSAAQKQKRRVLRRMLECGFITQEEFEQALSAPIVLSGLEKRASLCPYFLDYLLKELRTTFEDWQIFSGGLKIYTTLDADIQRVANEALKESGYQGAILCIDPTNGYIKAMVGGRSYEESKFNRATQAYRQPGSTFKPFIYAAALDSGFTPSSVLVDEPLEFPNGWKPQNYERIFRGPMTLREALEKSVNIIGIKLLQEVGIDKVIQYARKMGIRSNLRRDLSLALGTSELTLLELTTAYSAFANGGMVPEPLAILRVEDTAGHVLYEKTPVVRRALSPDTAYIMARLLQGVIERGTGRRAAIGRPVAGKTGTTEDFIDAWFVGFTPDLVCGVFLGNDDRKPLGPQKTGGIIAAPLFARVMKEALKDTPPHDFSRPEGVVEVAVCLKTGLLPSPSCKTVVLPFKRGTAPQTVCTSCP</sequence>